<evidence type="ECO:0000313" key="1">
    <source>
        <dbReference type="EMBL" id="MBE9027806.1"/>
    </source>
</evidence>
<gene>
    <name evidence="1" type="ORF">IQ276_36915</name>
</gene>
<accession>A0A8J7A9S9</accession>
<dbReference type="RefSeq" id="WP_193925637.1">
    <property type="nucleotide sequence ID" value="NZ_JADEXS020000002.1"/>
</dbReference>
<evidence type="ECO:0000313" key="2">
    <source>
        <dbReference type="Proteomes" id="UP000622533"/>
    </source>
</evidence>
<dbReference type="EMBL" id="JADEXS010001072">
    <property type="protein sequence ID" value="MBE9027806.1"/>
    <property type="molecule type" value="Genomic_DNA"/>
</dbReference>
<keyword evidence="2" id="KW-1185">Reference proteome</keyword>
<organism evidence="1 2">
    <name type="scientific">Desmonostoc muscorum LEGE 12446</name>
    <dbReference type="NCBI Taxonomy" id="1828758"/>
    <lineage>
        <taxon>Bacteria</taxon>
        <taxon>Bacillati</taxon>
        <taxon>Cyanobacteriota</taxon>
        <taxon>Cyanophyceae</taxon>
        <taxon>Nostocales</taxon>
        <taxon>Nostocaceae</taxon>
        <taxon>Desmonostoc</taxon>
    </lineage>
</organism>
<sequence length="70" mass="7664">MLTDIAQQTDNQKSPSIIFFLPNKRPKPGVCGEFPTTSSKAEIALARHLVKIGAAELALYVELLTKLLIL</sequence>
<dbReference type="AlphaFoldDB" id="A0A8J7A9S9"/>
<proteinExistence type="predicted"/>
<reference evidence="1" key="1">
    <citation type="submission" date="2020-10" db="EMBL/GenBank/DDBJ databases">
        <authorList>
            <person name="Castelo-Branco R."/>
            <person name="Eusebio N."/>
            <person name="Adriana R."/>
            <person name="Vieira A."/>
            <person name="Brugerolle De Fraissinette N."/>
            <person name="Rezende De Castro R."/>
            <person name="Schneider M.P."/>
            <person name="Vasconcelos V."/>
            <person name="Leao P.N."/>
        </authorList>
    </citation>
    <scope>NUCLEOTIDE SEQUENCE</scope>
    <source>
        <strain evidence="1">LEGE 12446</strain>
    </source>
</reference>
<dbReference type="Proteomes" id="UP000622533">
    <property type="component" value="Unassembled WGS sequence"/>
</dbReference>
<comment type="caution">
    <text evidence="1">The sequence shown here is derived from an EMBL/GenBank/DDBJ whole genome shotgun (WGS) entry which is preliminary data.</text>
</comment>
<name>A0A8J7A9S9_DESMC</name>
<protein>
    <submittedName>
        <fullName evidence="1">Uncharacterized protein</fullName>
    </submittedName>
</protein>